<feature type="domain" description="Response regulatory" evidence="5">
    <location>
        <begin position="19"/>
        <end position="136"/>
    </location>
</feature>
<dbReference type="GO" id="GO:0052621">
    <property type="term" value="F:diguanylate cyclase activity"/>
    <property type="evidence" value="ECO:0007669"/>
    <property type="project" value="UniProtKB-EC"/>
</dbReference>
<evidence type="ECO:0000256" key="4">
    <source>
        <dbReference type="PROSITE-ProRule" id="PRU00169"/>
    </source>
</evidence>
<dbReference type="CDD" id="cd01949">
    <property type="entry name" value="GGDEF"/>
    <property type="match status" value="1"/>
</dbReference>
<dbReference type="SUPFAM" id="SSF52172">
    <property type="entry name" value="CheY-like"/>
    <property type="match status" value="1"/>
</dbReference>
<dbReference type="EC" id="2.7.7.65" evidence="2"/>
<evidence type="ECO:0000256" key="1">
    <source>
        <dbReference type="ARBA" id="ARBA00001946"/>
    </source>
</evidence>
<dbReference type="Pfam" id="PF00990">
    <property type="entry name" value="GGDEF"/>
    <property type="match status" value="1"/>
</dbReference>
<feature type="modified residue" description="4-aspartylphosphate" evidence="4">
    <location>
        <position position="69"/>
    </location>
</feature>
<dbReference type="NCBIfam" id="TIGR00254">
    <property type="entry name" value="GGDEF"/>
    <property type="match status" value="1"/>
</dbReference>
<evidence type="ECO:0000313" key="7">
    <source>
        <dbReference type="EMBL" id="ALN78855.1"/>
    </source>
</evidence>
<dbReference type="GO" id="GO:0005886">
    <property type="term" value="C:plasma membrane"/>
    <property type="evidence" value="ECO:0007669"/>
    <property type="project" value="TreeGrafter"/>
</dbReference>
<dbReference type="SMART" id="SM00448">
    <property type="entry name" value="REC"/>
    <property type="match status" value="1"/>
</dbReference>
<dbReference type="SUPFAM" id="SSF55073">
    <property type="entry name" value="Nucleotide cyclase"/>
    <property type="match status" value="1"/>
</dbReference>
<evidence type="ECO:0000259" key="6">
    <source>
        <dbReference type="PROSITE" id="PS50887"/>
    </source>
</evidence>
<dbReference type="GO" id="GO:0000160">
    <property type="term" value="P:phosphorelay signal transduction system"/>
    <property type="evidence" value="ECO:0007669"/>
    <property type="project" value="InterPro"/>
</dbReference>
<dbReference type="Proteomes" id="UP000060787">
    <property type="component" value="Chromosome"/>
</dbReference>
<dbReference type="AlphaFoldDB" id="A0A0S2F5N1"/>
<dbReference type="InterPro" id="IPR001789">
    <property type="entry name" value="Sig_transdc_resp-reg_receiver"/>
</dbReference>
<dbReference type="Pfam" id="PF00072">
    <property type="entry name" value="Response_reg"/>
    <property type="match status" value="1"/>
</dbReference>
<comment type="catalytic activity">
    <reaction evidence="3">
        <text>2 GTP = 3',3'-c-di-GMP + 2 diphosphate</text>
        <dbReference type="Rhea" id="RHEA:24898"/>
        <dbReference type="ChEBI" id="CHEBI:33019"/>
        <dbReference type="ChEBI" id="CHEBI:37565"/>
        <dbReference type="ChEBI" id="CHEBI:58805"/>
        <dbReference type="EC" id="2.7.7.65"/>
    </reaction>
</comment>
<dbReference type="KEGG" id="lab:LA76x_0694"/>
<accession>A0A0S2F5N1</accession>
<dbReference type="FunFam" id="3.30.70.270:FF:000001">
    <property type="entry name" value="Diguanylate cyclase domain protein"/>
    <property type="match status" value="1"/>
</dbReference>
<protein>
    <recommendedName>
        <fullName evidence="2">diguanylate cyclase</fullName>
        <ecNumber evidence="2">2.7.7.65</ecNumber>
    </recommendedName>
</protein>
<dbReference type="PATRIC" id="fig|84531.8.peg.721"/>
<dbReference type="InterPro" id="IPR043128">
    <property type="entry name" value="Rev_trsase/Diguanyl_cyclase"/>
</dbReference>
<dbReference type="STRING" id="84531.LA76x_0694"/>
<dbReference type="eggNOG" id="COG3706">
    <property type="taxonomic scope" value="Bacteria"/>
</dbReference>
<proteinExistence type="predicted"/>
<dbReference type="PANTHER" id="PTHR45138:SF9">
    <property type="entry name" value="DIGUANYLATE CYCLASE DGCM-RELATED"/>
    <property type="match status" value="1"/>
</dbReference>
<dbReference type="InterPro" id="IPR000160">
    <property type="entry name" value="GGDEF_dom"/>
</dbReference>
<evidence type="ECO:0000313" key="8">
    <source>
        <dbReference type="Proteomes" id="UP000060787"/>
    </source>
</evidence>
<dbReference type="RefSeq" id="WP_057916595.1">
    <property type="nucleotide sequence ID" value="NZ_CP011129.1"/>
</dbReference>
<sequence>MTEHSPSFTPATPRKRRFVVLLVDDQPIIGEAVRRAIASEQDIEFHYCSSASDAVATAEALQPTVIMQDLVMPGVDGMTLVHLYRVHASLRNVPIVVLSSKEDAAVKSQAFATGAADYLVKLPDPIELVARIRHHSQAYLNQIERDAAYRALSENQQKLLEMNEVLRRLSDVDGLTGLNNRRYLDSYLDTEWRRAVREQGDFSILMVDVDNFKIYNDAYGHLIGDEALKAVAGAVQRCAQRPADVAARFGGEEFALVLPSTPSEGARRVAEQICASVYELAIPHTGAEVGRVTVSVGGATYSPCSGDSYEPLLEAADFALYEAKRAGKNQAVHRELP</sequence>
<dbReference type="InterPro" id="IPR011006">
    <property type="entry name" value="CheY-like_superfamily"/>
</dbReference>
<evidence type="ECO:0000259" key="5">
    <source>
        <dbReference type="PROSITE" id="PS50110"/>
    </source>
</evidence>
<dbReference type="EMBL" id="CP011129">
    <property type="protein sequence ID" value="ALN78855.1"/>
    <property type="molecule type" value="Genomic_DNA"/>
</dbReference>
<comment type="cofactor">
    <cofactor evidence="1">
        <name>Mg(2+)</name>
        <dbReference type="ChEBI" id="CHEBI:18420"/>
    </cofactor>
</comment>
<dbReference type="PROSITE" id="PS50110">
    <property type="entry name" value="RESPONSE_REGULATORY"/>
    <property type="match status" value="1"/>
</dbReference>
<dbReference type="PROSITE" id="PS50887">
    <property type="entry name" value="GGDEF"/>
    <property type="match status" value="1"/>
</dbReference>
<dbReference type="SMART" id="SM00267">
    <property type="entry name" value="GGDEF"/>
    <property type="match status" value="1"/>
</dbReference>
<dbReference type="GO" id="GO:0043709">
    <property type="term" value="P:cell adhesion involved in single-species biofilm formation"/>
    <property type="evidence" value="ECO:0007669"/>
    <property type="project" value="TreeGrafter"/>
</dbReference>
<dbReference type="PANTHER" id="PTHR45138">
    <property type="entry name" value="REGULATORY COMPONENTS OF SENSORY TRANSDUCTION SYSTEM"/>
    <property type="match status" value="1"/>
</dbReference>
<organism evidence="7 8">
    <name type="scientific">Lysobacter antibioticus</name>
    <dbReference type="NCBI Taxonomy" id="84531"/>
    <lineage>
        <taxon>Bacteria</taxon>
        <taxon>Pseudomonadati</taxon>
        <taxon>Pseudomonadota</taxon>
        <taxon>Gammaproteobacteria</taxon>
        <taxon>Lysobacterales</taxon>
        <taxon>Lysobacteraceae</taxon>
        <taxon>Lysobacter</taxon>
    </lineage>
</organism>
<evidence type="ECO:0000256" key="3">
    <source>
        <dbReference type="ARBA" id="ARBA00034247"/>
    </source>
</evidence>
<keyword evidence="8" id="KW-1185">Reference proteome</keyword>
<dbReference type="Gene3D" id="3.40.50.2300">
    <property type="match status" value="1"/>
</dbReference>
<feature type="domain" description="GGDEF" evidence="6">
    <location>
        <begin position="200"/>
        <end position="336"/>
    </location>
</feature>
<dbReference type="InterPro" id="IPR050469">
    <property type="entry name" value="Diguanylate_Cyclase"/>
</dbReference>
<gene>
    <name evidence="7" type="primary">wspR</name>
    <name evidence="7" type="ORF">LA76x_0694</name>
</gene>
<dbReference type="InterPro" id="IPR029787">
    <property type="entry name" value="Nucleotide_cyclase"/>
</dbReference>
<evidence type="ECO:0000256" key="2">
    <source>
        <dbReference type="ARBA" id="ARBA00012528"/>
    </source>
</evidence>
<dbReference type="GO" id="GO:1902201">
    <property type="term" value="P:negative regulation of bacterial-type flagellum-dependent cell motility"/>
    <property type="evidence" value="ECO:0007669"/>
    <property type="project" value="TreeGrafter"/>
</dbReference>
<reference evidence="7 8" key="1">
    <citation type="journal article" date="2015" name="BMC Genomics">
        <title>Comparative genomics and metabolic profiling of the genus Lysobacter.</title>
        <authorList>
            <person name="de Bruijn I."/>
            <person name="Cheng X."/>
            <person name="de Jager V."/>
            <person name="Exposito R.G."/>
            <person name="Watrous J."/>
            <person name="Patel N."/>
            <person name="Postma J."/>
            <person name="Dorrestein P.C."/>
            <person name="Kobayashi D."/>
            <person name="Raaijmakers J.M."/>
        </authorList>
    </citation>
    <scope>NUCLEOTIDE SEQUENCE [LARGE SCALE GENOMIC DNA]</scope>
    <source>
        <strain evidence="7 8">76</strain>
    </source>
</reference>
<dbReference type="Gene3D" id="3.30.70.270">
    <property type="match status" value="1"/>
</dbReference>
<keyword evidence="4" id="KW-0597">Phosphoprotein</keyword>
<name>A0A0S2F5N1_LYSAN</name>